<proteinExistence type="predicted"/>
<dbReference type="Proteomes" id="UP001241571">
    <property type="component" value="Unassembled WGS sequence"/>
</dbReference>
<dbReference type="EMBL" id="JASUBT010000005">
    <property type="protein sequence ID" value="MDL4935794.1"/>
    <property type="molecule type" value="Genomic_DNA"/>
</dbReference>
<gene>
    <name evidence="1" type="ORF">QRX88_08720</name>
</gene>
<reference evidence="1 2" key="1">
    <citation type="submission" date="2023-06" db="EMBL/GenBank/DDBJ databases">
        <title>Acute promotion of culturable opportunistic pathogens and persistent increase of antibiotic resistance following antibiotic exposure in mouse gut microbiota.</title>
        <authorList>
            <person name="Li L."/>
            <person name="Wang B."/>
            <person name="Sun Y."/>
            <person name="Wang M."/>
            <person name="Xu H."/>
        </authorList>
    </citation>
    <scope>NUCLEOTIDE SEQUENCE [LARGE SCALE GENOMIC DNA]</scope>
    <source>
        <strain evidence="1 2">CRI2_2</strain>
    </source>
</reference>
<dbReference type="AlphaFoldDB" id="A0ABD4ZSR7"/>
<protein>
    <recommendedName>
        <fullName evidence="3">Phage protein</fullName>
    </recommendedName>
</protein>
<sequence length="145" mass="16743">MNDELFTEVSKYIDDNILQSVLWDSSDETVKRKAANNAYESLARLLPDVFADKEIEVDDIAQQAVFLLKIDDSFQRAELGVVQMSIDGMTLIFRDRDYTIAPYISGKYGITVVNGKRRRTASYRVDPFSSYRIPIDNSRKRSEWM</sequence>
<evidence type="ECO:0000313" key="1">
    <source>
        <dbReference type="EMBL" id="MDL4935794.1"/>
    </source>
</evidence>
<name>A0ABD4ZSR7_ENTGA</name>
<evidence type="ECO:0008006" key="3">
    <source>
        <dbReference type="Google" id="ProtNLM"/>
    </source>
</evidence>
<evidence type="ECO:0000313" key="2">
    <source>
        <dbReference type="Proteomes" id="UP001241571"/>
    </source>
</evidence>
<accession>A0ABD4ZSR7</accession>
<dbReference type="RefSeq" id="WP_142434889.1">
    <property type="nucleotide sequence ID" value="NZ_CABGIR010000016.1"/>
</dbReference>
<organism evidence="1 2">
    <name type="scientific">Enterococcus gallinarum</name>
    <dbReference type="NCBI Taxonomy" id="1353"/>
    <lineage>
        <taxon>Bacteria</taxon>
        <taxon>Bacillati</taxon>
        <taxon>Bacillota</taxon>
        <taxon>Bacilli</taxon>
        <taxon>Lactobacillales</taxon>
        <taxon>Enterococcaceae</taxon>
        <taxon>Enterococcus</taxon>
    </lineage>
</organism>
<comment type="caution">
    <text evidence="1">The sequence shown here is derived from an EMBL/GenBank/DDBJ whole genome shotgun (WGS) entry which is preliminary data.</text>
</comment>